<evidence type="ECO:0000313" key="2">
    <source>
        <dbReference type="EMBL" id="AIA54571.1"/>
    </source>
</evidence>
<protein>
    <recommendedName>
        <fullName evidence="4">Porin</fullName>
    </recommendedName>
</protein>
<evidence type="ECO:0000313" key="3">
    <source>
        <dbReference type="Proteomes" id="UP000005522"/>
    </source>
</evidence>
<feature type="chain" id="PRO_5001585470" description="Porin" evidence="1">
    <location>
        <begin position="26"/>
        <end position="383"/>
    </location>
</feature>
<dbReference type="EMBL" id="CP005986">
    <property type="protein sequence ID" value="AIA54571.1"/>
    <property type="molecule type" value="Genomic_DNA"/>
</dbReference>
<dbReference type="eggNOG" id="ENOG502ZA2G">
    <property type="taxonomic scope" value="Bacteria"/>
</dbReference>
<name>A0A059ZX61_ACICK</name>
<evidence type="ECO:0008006" key="4">
    <source>
        <dbReference type="Google" id="ProtNLM"/>
    </source>
</evidence>
<dbReference type="HOGENOM" id="CLU_056889_0_0_6"/>
<proteinExistence type="predicted"/>
<dbReference type="Pfam" id="PF07642">
    <property type="entry name" value="BBP2"/>
    <property type="match status" value="1"/>
</dbReference>
<reference evidence="2 3" key="1">
    <citation type="journal article" date="2009" name="J. Bacteriol.">
        <title>Draft genome sequence of the extremely acidophilic bacterium Acidithiobacillus caldus ATCC 51756 reveals metabolic versatility in the genus Acidithiobacillus.</title>
        <authorList>
            <person name="Valdes J."/>
            <person name="Quatrini R."/>
            <person name="Hallberg K."/>
            <person name="Dopson M."/>
            <person name="Valenzuela P.D."/>
            <person name="Holmes D.S."/>
        </authorList>
    </citation>
    <scope>NUCLEOTIDE SEQUENCE [LARGE SCALE GENOMIC DNA]</scope>
    <source>
        <strain evidence="3">ATCC 51756 / DSM 8584 / KU</strain>
    </source>
</reference>
<feature type="signal peptide" evidence="1">
    <location>
        <begin position="1"/>
        <end position="25"/>
    </location>
</feature>
<accession>A0A059ZX61</accession>
<keyword evidence="1" id="KW-0732">Signal</keyword>
<dbReference type="Proteomes" id="UP000005522">
    <property type="component" value="Chromosome"/>
</dbReference>
<dbReference type="InterPro" id="IPR011486">
    <property type="entry name" value="BBP2"/>
</dbReference>
<dbReference type="KEGG" id="acz:Acaty_c0691"/>
<organism evidence="2 3">
    <name type="scientific">Acidithiobacillus caldus (strain ATCC 51756 / DSM 8584 / KU)</name>
    <dbReference type="NCBI Taxonomy" id="637389"/>
    <lineage>
        <taxon>Bacteria</taxon>
        <taxon>Pseudomonadati</taxon>
        <taxon>Pseudomonadota</taxon>
        <taxon>Acidithiobacillia</taxon>
        <taxon>Acidithiobacillales</taxon>
        <taxon>Acidithiobacillaceae</taxon>
        <taxon>Acidithiobacillus</taxon>
    </lineage>
</organism>
<evidence type="ECO:0000256" key="1">
    <source>
        <dbReference type="SAM" id="SignalP"/>
    </source>
</evidence>
<gene>
    <name evidence="2" type="ORF">Acaty_c0691</name>
</gene>
<sequence length="383" mass="40818">MPKTIPLIATSLSLPFLLFTPPALAAVLPAMPPSINIHAGPLGQVQVGGLFAFAGRAQSNVYPGASGPAGKTFSAAVSDALISISKDTGTWQFYLEGGAYNFYVVGQPPSSTGNIINATFGPLPLAYIQYTPSKNFNIQIGKLPAIPGITPLTALISDSYGIEFGLTGAQQQTVTRGIQANYTLGPVAASLAWTDGPYSNRYNWAVGQIAYSVSKASTVITQAGGNLGRTGYSTSAASSYLNNSDFYLLGYNYSGNRWNVFGYLQYQKLLATRRGGRSHGDQYGASIDANYAFTPHYSLSTRVDYIAYSDQAAVANPNNGMGYGPGSRAVSLTLSPIYQYKHWFAEGDLSYVHVYHYQTGDVFGQNGTAPNQFVAMVNVGFLL</sequence>
<dbReference type="AlphaFoldDB" id="A0A059ZX61"/>
<dbReference type="RefSeq" id="WP_038471617.1">
    <property type="nucleotide sequence ID" value="NZ_CP005986.1"/>
</dbReference>